<name>A0A0A8YBQ3_ARUDO</name>
<reference evidence="2" key="2">
    <citation type="journal article" date="2015" name="Data Brief">
        <title>Shoot transcriptome of the giant reed, Arundo donax.</title>
        <authorList>
            <person name="Barrero R.A."/>
            <person name="Guerrero F.D."/>
            <person name="Moolhuijzen P."/>
            <person name="Goolsby J.A."/>
            <person name="Tidwell J."/>
            <person name="Bellgard S.E."/>
            <person name="Bellgard M.I."/>
        </authorList>
    </citation>
    <scope>NUCLEOTIDE SEQUENCE</scope>
    <source>
        <tissue evidence="2">Shoot tissue taken approximately 20 cm above the soil surface</tissue>
    </source>
</reference>
<dbReference type="EMBL" id="GBRH01275010">
    <property type="protein sequence ID" value="JAD22885.1"/>
    <property type="molecule type" value="Transcribed_RNA"/>
</dbReference>
<proteinExistence type="predicted"/>
<protein>
    <submittedName>
        <fullName evidence="2">Uncharacterized protein</fullName>
    </submittedName>
</protein>
<reference evidence="2" key="1">
    <citation type="submission" date="2014-09" db="EMBL/GenBank/DDBJ databases">
        <authorList>
            <person name="Magalhaes I.L.F."/>
            <person name="Oliveira U."/>
            <person name="Santos F.R."/>
            <person name="Vidigal T.H.D.A."/>
            <person name="Brescovit A.D."/>
            <person name="Santos A.J."/>
        </authorList>
    </citation>
    <scope>NUCLEOTIDE SEQUENCE</scope>
    <source>
        <tissue evidence="2">Shoot tissue taken approximately 20 cm above the soil surface</tissue>
    </source>
</reference>
<sequence>MSNGRTAPAGASRLGPGSDTGEHGAAPTGHSYYGGAPKMEDFVEAVELDHEQWRRVWVEWGEKARVSATAGLNRAAEGGA</sequence>
<evidence type="ECO:0000256" key="1">
    <source>
        <dbReference type="SAM" id="MobiDB-lite"/>
    </source>
</evidence>
<evidence type="ECO:0000313" key="2">
    <source>
        <dbReference type="EMBL" id="JAD22885.1"/>
    </source>
</evidence>
<dbReference type="AlphaFoldDB" id="A0A0A8YBQ3"/>
<organism evidence="2">
    <name type="scientific">Arundo donax</name>
    <name type="common">Giant reed</name>
    <name type="synonym">Donax arundinaceus</name>
    <dbReference type="NCBI Taxonomy" id="35708"/>
    <lineage>
        <taxon>Eukaryota</taxon>
        <taxon>Viridiplantae</taxon>
        <taxon>Streptophyta</taxon>
        <taxon>Embryophyta</taxon>
        <taxon>Tracheophyta</taxon>
        <taxon>Spermatophyta</taxon>
        <taxon>Magnoliopsida</taxon>
        <taxon>Liliopsida</taxon>
        <taxon>Poales</taxon>
        <taxon>Poaceae</taxon>
        <taxon>PACMAD clade</taxon>
        <taxon>Arundinoideae</taxon>
        <taxon>Arundineae</taxon>
        <taxon>Arundo</taxon>
    </lineage>
</organism>
<feature type="region of interest" description="Disordered" evidence="1">
    <location>
        <begin position="1"/>
        <end position="34"/>
    </location>
</feature>
<accession>A0A0A8YBQ3</accession>